<dbReference type="EMBL" id="CAJPWZ010001440">
    <property type="protein sequence ID" value="CAG2215327.1"/>
    <property type="molecule type" value="Genomic_DNA"/>
</dbReference>
<comment type="caution">
    <text evidence="2">The sequence shown here is derived from an EMBL/GenBank/DDBJ whole genome shotgun (WGS) entry which is preliminary data.</text>
</comment>
<dbReference type="InterPro" id="IPR049050">
    <property type="entry name" value="nSTAND3"/>
</dbReference>
<accession>A0A8S3S0E3</accession>
<organism evidence="2 3">
    <name type="scientific">Mytilus edulis</name>
    <name type="common">Blue mussel</name>
    <dbReference type="NCBI Taxonomy" id="6550"/>
    <lineage>
        <taxon>Eukaryota</taxon>
        <taxon>Metazoa</taxon>
        <taxon>Spiralia</taxon>
        <taxon>Lophotrochozoa</taxon>
        <taxon>Mollusca</taxon>
        <taxon>Bivalvia</taxon>
        <taxon>Autobranchia</taxon>
        <taxon>Pteriomorphia</taxon>
        <taxon>Mytilida</taxon>
        <taxon>Mytiloidea</taxon>
        <taxon>Mytilidae</taxon>
        <taxon>Mytilinae</taxon>
        <taxon>Mytilus</taxon>
    </lineage>
</organism>
<reference evidence="2" key="1">
    <citation type="submission" date="2021-03" db="EMBL/GenBank/DDBJ databases">
        <authorList>
            <person name="Bekaert M."/>
        </authorList>
    </citation>
    <scope>NUCLEOTIDE SEQUENCE</scope>
</reference>
<dbReference type="Gene3D" id="1.25.40.20">
    <property type="entry name" value="Ankyrin repeat-containing domain"/>
    <property type="match status" value="1"/>
</dbReference>
<protein>
    <recommendedName>
        <fullName evidence="1">Novel STAND NTPase 3 domain-containing protein</fullName>
    </recommendedName>
</protein>
<dbReference type="Proteomes" id="UP000683360">
    <property type="component" value="Unassembled WGS sequence"/>
</dbReference>
<dbReference type="Pfam" id="PF20720">
    <property type="entry name" value="nSTAND3"/>
    <property type="match status" value="1"/>
</dbReference>
<keyword evidence="3" id="KW-1185">Reference proteome</keyword>
<evidence type="ECO:0000313" key="2">
    <source>
        <dbReference type="EMBL" id="CAG2215327.1"/>
    </source>
</evidence>
<sequence length="691" mass="80390">MMNLEVKGVQILTGTAGKGKSRNSLEILRQYSAKHAGYHGIKLQKVQEWRDLICKDDLLVVLCDNIFGQTSFNFITDDEHIFETINYVIEVESDPNKDDLILDPSVTMYIRRSEIRRIVEIESNPLMELYIEYLRSKIDLHHRLLYFQTNWDYEVGIRPLCEGFSPCLRLMDSFLTSLLFHSLKYTDNDDAITQILKYMEHDLQVGKHNCAHIGYENCLTNGILQACVDMNERRLSMLLDFVKRYKNKWYSFDIHQNITVPMLRFLSSNSKWDAIDKNMILFKAIEYHDIYLVKLLFKRQDATDIVIAPAMIHACTYDIASVLQTALRENNINIVKSVLKYTSKEILDTILFSKIEGISLLTSLLEAFTDTNSESTIKSAPCYHTCRQLLTWYSRDNMNLCKLSQIFHWACKQQHTETVYWLLQNFGQQGLHLNSALQVILTSKNGEYLQYLLKTVDTSIFDIQAVINHVCFDPMLSQHNLSWMLRYYNISHSMMAKILQNACDNVNTALVQFILEECNSKEFDMRHLMTNACQQGSLKLVQLIYRFYSLASLSLETVFTHACGGEKHQMYQNRYNNFLNRNFEIDMLDLATICTMFCSNNSNGMNDEIRLQFQLCFVESYTYEAIDIVDIEFVFDQICSTMEVKEAEWIVSLFDHKRLNFISATVEAIQSNNTATALFLLKSMNDKDLKK</sequence>
<gene>
    <name evidence="2" type="ORF">MEDL_29095</name>
</gene>
<evidence type="ECO:0000313" key="3">
    <source>
        <dbReference type="Proteomes" id="UP000683360"/>
    </source>
</evidence>
<dbReference type="SUPFAM" id="SSF48403">
    <property type="entry name" value="Ankyrin repeat"/>
    <property type="match status" value="1"/>
</dbReference>
<dbReference type="OrthoDB" id="6092734at2759"/>
<evidence type="ECO:0000259" key="1">
    <source>
        <dbReference type="Pfam" id="PF20720"/>
    </source>
</evidence>
<feature type="domain" description="Novel STAND NTPase 3" evidence="1">
    <location>
        <begin position="4"/>
        <end position="102"/>
    </location>
</feature>
<dbReference type="InterPro" id="IPR036770">
    <property type="entry name" value="Ankyrin_rpt-contain_sf"/>
</dbReference>
<proteinExistence type="predicted"/>
<dbReference type="AlphaFoldDB" id="A0A8S3S0E3"/>
<name>A0A8S3S0E3_MYTED</name>